<dbReference type="RefSeq" id="WP_082082664.1">
    <property type="nucleotide sequence ID" value="NZ_KQ235878.1"/>
</dbReference>
<accession>A0A0J9C407</accession>
<dbReference type="SFLD" id="SFLDS00003">
    <property type="entry name" value="Haloacid_Dehalogenase"/>
    <property type="match status" value="1"/>
</dbReference>
<dbReference type="InterPro" id="IPR036412">
    <property type="entry name" value="HAD-like_sf"/>
</dbReference>
<dbReference type="NCBIfam" id="TIGR00099">
    <property type="entry name" value="Cof-subfamily"/>
    <property type="match status" value="1"/>
</dbReference>
<comment type="caution">
    <text evidence="1">The sequence shown here is derived from an EMBL/GenBank/DDBJ whole genome shotgun (WGS) entry which is preliminary data.</text>
</comment>
<dbReference type="PROSITE" id="PS01229">
    <property type="entry name" value="COF_2"/>
    <property type="match status" value="1"/>
</dbReference>
<dbReference type="Pfam" id="PF08282">
    <property type="entry name" value="Hydrolase_3"/>
    <property type="match status" value="1"/>
</dbReference>
<evidence type="ECO:0008006" key="3">
    <source>
        <dbReference type="Google" id="ProtNLM"/>
    </source>
</evidence>
<proteinExistence type="predicted"/>
<dbReference type="NCBIfam" id="TIGR01484">
    <property type="entry name" value="HAD-SF-IIB"/>
    <property type="match status" value="1"/>
</dbReference>
<dbReference type="EMBL" id="ADLK01000020">
    <property type="protein sequence ID" value="KMW19818.1"/>
    <property type="molecule type" value="Genomic_DNA"/>
</dbReference>
<dbReference type="OrthoDB" id="9814970at2"/>
<name>A0A0J9C407_9FIRM</name>
<dbReference type="Gene3D" id="3.40.50.1000">
    <property type="entry name" value="HAD superfamily/HAD-like"/>
    <property type="match status" value="1"/>
</dbReference>
<dbReference type="GeneID" id="93164213"/>
<protein>
    <recommendedName>
        <fullName evidence="3">Cof-like hydrolase</fullName>
    </recommendedName>
</protein>
<dbReference type="GO" id="GO:0005829">
    <property type="term" value="C:cytosol"/>
    <property type="evidence" value="ECO:0007669"/>
    <property type="project" value="TreeGrafter"/>
</dbReference>
<dbReference type="PANTHER" id="PTHR10000">
    <property type="entry name" value="PHOSPHOSERINE PHOSPHATASE"/>
    <property type="match status" value="1"/>
</dbReference>
<dbReference type="PATRIC" id="fig|742734.4.peg.2740"/>
<dbReference type="InterPro" id="IPR000150">
    <property type="entry name" value="Cof"/>
</dbReference>
<gene>
    <name evidence="1" type="ORF">HMPREF9470_02558</name>
</gene>
<sequence length="274" mass="31034">MRRTIETPHKYKMIFSDIDGTLLDSSHQVPEETRQEILKLEREGVPFILVSARMPDAMTTIQDQIGNSAPMVCYSGALIRDERGENLYSCQMDLGVAMEIKELLDREYPRICCNTYGGSRWVVDDDKNPWVMKEEAITGRKAERGDMKVVFTADQGIHKFLLMGDHEEIERLEGCLKRKYPRLSIATSSPVYMEVMDGKVKKSEGVRFLCSYFGVGMDEVIALGDGCNDMDMLQAVHNSYAMANACEEVKRSAAHVTLDNDRQGLLAVLKENFR</sequence>
<dbReference type="SUPFAM" id="SSF56784">
    <property type="entry name" value="HAD-like"/>
    <property type="match status" value="1"/>
</dbReference>
<dbReference type="GO" id="GO:0000287">
    <property type="term" value="F:magnesium ion binding"/>
    <property type="evidence" value="ECO:0007669"/>
    <property type="project" value="TreeGrafter"/>
</dbReference>
<reference evidence="1 2" key="1">
    <citation type="submission" date="2011-04" db="EMBL/GenBank/DDBJ databases">
        <title>The Genome Sequence of Clostridium citroniae WAL-19142.</title>
        <authorList>
            <consortium name="The Broad Institute Genome Sequencing Platform"/>
            <person name="Earl A."/>
            <person name="Ward D."/>
            <person name="Feldgarden M."/>
            <person name="Gevers D."/>
            <person name="Warren Y.A."/>
            <person name="Tyrrell K.L."/>
            <person name="Citron D.M."/>
            <person name="Goldstein E.J."/>
            <person name="Daigneault M."/>
            <person name="Allen-Vercoe E."/>
            <person name="Young S.K."/>
            <person name="Zeng Q."/>
            <person name="Gargeya S."/>
            <person name="Fitzgerald M."/>
            <person name="Haas B."/>
            <person name="Abouelleil A."/>
            <person name="Alvarado L."/>
            <person name="Arachchi H.M."/>
            <person name="Berlin A."/>
            <person name="Brown A."/>
            <person name="Chapman S.B."/>
            <person name="Chen Z."/>
            <person name="Dunbar C."/>
            <person name="Freedman E."/>
            <person name="Gearin G."/>
            <person name="Gellesch M."/>
            <person name="Goldberg J."/>
            <person name="Griggs A."/>
            <person name="Gujja S."/>
            <person name="Heilman E.R."/>
            <person name="Heiman D."/>
            <person name="Howarth C."/>
            <person name="Larson L."/>
            <person name="Lui A."/>
            <person name="MacDonald P.J."/>
            <person name="Mehta T."/>
            <person name="Montmayeur A."/>
            <person name="Murphy C."/>
            <person name="Neiman D."/>
            <person name="Pearson M."/>
            <person name="Priest M."/>
            <person name="Roberts A."/>
            <person name="Saif S."/>
            <person name="Shea T."/>
            <person name="Shenoy N."/>
            <person name="Sisk P."/>
            <person name="Stolte C."/>
            <person name="Sykes S."/>
            <person name="White J."/>
            <person name="Yandava C."/>
            <person name="Wortman J."/>
            <person name="Nusbaum C."/>
            <person name="Birren B."/>
        </authorList>
    </citation>
    <scope>NUCLEOTIDE SEQUENCE [LARGE SCALE GENOMIC DNA]</scope>
    <source>
        <strain evidence="1 2">WAL-19142</strain>
    </source>
</reference>
<dbReference type="CDD" id="cd07516">
    <property type="entry name" value="HAD_Pase"/>
    <property type="match status" value="1"/>
</dbReference>
<dbReference type="PANTHER" id="PTHR10000:SF8">
    <property type="entry name" value="HAD SUPERFAMILY HYDROLASE-LIKE, TYPE 3"/>
    <property type="match status" value="1"/>
</dbReference>
<evidence type="ECO:0000313" key="2">
    <source>
        <dbReference type="Proteomes" id="UP000037392"/>
    </source>
</evidence>
<evidence type="ECO:0000313" key="1">
    <source>
        <dbReference type="EMBL" id="KMW19818.1"/>
    </source>
</evidence>
<dbReference type="InterPro" id="IPR006379">
    <property type="entry name" value="HAD-SF_hydro_IIB"/>
</dbReference>
<dbReference type="InterPro" id="IPR023214">
    <property type="entry name" value="HAD_sf"/>
</dbReference>
<organism evidence="1 2">
    <name type="scientific">[Clostridium] citroniae WAL-19142</name>
    <dbReference type="NCBI Taxonomy" id="742734"/>
    <lineage>
        <taxon>Bacteria</taxon>
        <taxon>Bacillati</taxon>
        <taxon>Bacillota</taxon>
        <taxon>Clostridia</taxon>
        <taxon>Lachnospirales</taxon>
        <taxon>Lachnospiraceae</taxon>
        <taxon>Enterocloster</taxon>
    </lineage>
</organism>
<dbReference type="Proteomes" id="UP000037392">
    <property type="component" value="Unassembled WGS sequence"/>
</dbReference>
<dbReference type="SFLD" id="SFLDG01140">
    <property type="entry name" value="C2.B:_Phosphomannomutase_and_P"/>
    <property type="match status" value="1"/>
</dbReference>
<dbReference type="AlphaFoldDB" id="A0A0J9C407"/>
<dbReference type="GO" id="GO:0016791">
    <property type="term" value="F:phosphatase activity"/>
    <property type="evidence" value="ECO:0007669"/>
    <property type="project" value="UniProtKB-ARBA"/>
</dbReference>
<dbReference type="Gene3D" id="3.30.1240.10">
    <property type="match status" value="1"/>
</dbReference>